<dbReference type="GO" id="GO:0051539">
    <property type="term" value="F:4 iron, 4 sulfur cluster binding"/>
    <property type="evidence" value="ECO:0007669"/>
    <property type="project" value="UniProtKB-KW"/>
</dbReference>
<evidence type="ECO:0000256" key="7">
    <source>
        <dbReference type="ARBA" id="ARBA00023004"/>
    </source>
</evidence>
<comment type="similarity">
    <text evidence="3">Belongs to the radical SAM superfamily. NifB family.</text>
</comment>
<dbReference type="Gene3D" id="3.20.20.70">
    <property type="entry name" value="Aldolase class I"/>
    <property type="match status" value="1"/>
</dbReference>
<feature type="domain" description="Radical SAM core" evidence="11">
    <location>
        <begin position="15"/>
        <end position="218"/>
    </location>
</feature>
<dbReference type="EMBL" id="MT631515">
    <property type="protein sequence ID" value="QNO52617.1"/>
    <property type="molecule type" value="Genomic_DNA"/>
</dbReference>
<keyword evidence="8" id="KW-0411">Iron-sulfur</keyword>
<evidence type="ECO:0000256" key="10">
    <source>
        <dbReference type="ARBA" id="ARBA00023239"/>
    </source>
</evidence>
<dbReference type="InterPro" id="IPR007197">
    <property type="entry name" value="rSAM"/>
</dbReference>
<dbReference type="CDD" id="cd01335">
    <property type="entry name" value="Radical_SAM"/>
    <property type="match status" value="1"/>
</dbReference>
<evidence type="ECO:0000256" key="5">
    <source>
        <dbReference type="ARBA" id="ARBA00022691"/>
    </source>
</evidence>
<keyword evidence="4" id="KW-0004">4Fe-4S</keyword>
<proteinExistence type="inferred from homology"/>
<dbReference type="AlphaFoldDB" id="A0A7G9YX83"/>
<sequence length="229" mass="26969">MDVCKGNQRKYYRFRADRFYGGIATADCMGCNMDCAFCWSYRTRIHPERFGDFYTPEEVTERLVKIAHEHGFRAVRISGNEPTLCKSHLLDVIRDVELSDPTLLFVLETNGIKLGEDEKYVDELSKYHNLHVRLSFKTGTPENFELMTNRPWEWFELQIKAAENLYHKNVSFHPAIVKDYADAYLVRRLSDISPEIVERVEYESLRIYAHIRKRMKERGLLSAQKSVEF</sequence>
<dbReference type="PROSITE" id="PS51918">
    <property type="entry name" value="RADICAL_SAM"/>
    <property type="match status" value="1"/>
</dbReference>
<keyword evidence="10" id="KW-0456">Lyase</keyword>
<dbReference type="GO" id="GO:0046872">
    <property type="term" value="F:metal ion binding"/>
    <property type="evidence" value="ECO:0007669"/>
    <property type="project" value="UniProtKB-KW"/>
</dbReference>
<dbReference type="InterPro" id="IPR058240">
    <property type="entry name" value="rSAM_sf"/>
</dbReference>
<evidence type="ECO:0000256" key="9">
    <source>
        <dbReference type="ARBA" id="ARBA00023231"/>
    </source>
</evidence>
<evidence type="ECO:0000256" key="3">
    <source>
        <dbReference type="ARBA" id="ARBA00006804"/>
    </source>
</evidence>
<dbReference type="GO" id="GO:0016829">
    <property type="term" value="F:lyase activity"/>
    <property type="evidence" value="ECO:0007669"/>
    <property type="project" value="UniProtKB-KW"/>
</dbReference>
<evidence type="ECO:0000313" key="12">
    <source>
        <dbReference type="EMBL" id="QNO52617.1"/>
    </source>
</evidence>
<evidence type="ECO:0000256" key="1">
    <source>
        <dbReference type="ARBA" id="ARBA00001966"/>
    </source>
</evidence>
<name>A0A7G9YX83_9EURY</name>
<evidence type="ECO:0000256" key="6">
    <source>
        <dbReference type="ARBA" id="ARBA00022723"/>
    </source>
</evidence>
<comment type="cofactor">
    <cofactor evidence="1">
        <name>[4Fe-4S] cluster</name>
        <dbReference type="ChEBI" id="CHEBI:49883"/>
    </cofactor>
</comment>
<dbReference type="SFLD" id="SFLDS00029">
    <property type="entry name" value="Radical_SAM"/>
    <property type="match status" value="1"/>
</dbReference>
<keyword evidence="7" id="KW-0408">Iron</keyword>
<keyword evidence="6" id="KW-0479">Metal-binding</keyword>
<dbReference type="PANTHER" id="PTHR43787:SF13">
    <property type="entry name" value="FEMO COFACTOR BIOSYNTHESIS PROTEIN NIFB"/>
    <property type="match status" value="1"/>
</dbReference>
<protein>
    <submittedName>
        <fullName evidence="12">GTP 3',8-cyclase</fullName>
    </submittedName>
</protein>
<accession>A0A7G9YX83</accession>
<evidence type="ECO:0000256" key="4">
    <source>
        <dbReference type="ARBA" id="ARBA00022485"/>
    </source>
</evidence>
<dbReference type="SUPFAM" id="SSF102114">
    <property type="entry name" value="Radical SAM enzymes"/>
    <property type="match status" value="1"/>
</dbReference>
<gene>
    <name evidence="12" type="primary">moaA</name>
    <name evidence="12" type="ORF">MBLPMMNE_00023</name>
</gene>
<dbReference type="InterPro" id="IPR013785">
    <property type="entry name" value="Aldolase_TIM"/>
</dbReference>
<evidence type="ECO:0000259" key="11">
    <source>
        <dbReference type="PROSITE" id="PS51918"/>
    </source>
</evidence>
<keyword evidence="5" id="KW-0949">S-adenosyl-L-methionine</keyword>
<evidence type="ECO:0000256" key="8">
    <source>
        <dbReference type="ARBA" id="ARBA00023014"/>
    </source>
</evidence>
<keyword evidence="9" id="KW-0535">Nitrogen fixation</keyword>
<dbReference type="PANTHER" id="PTHR43787">
    <property type="entry name" value="FEMO COFACTOR BIOSYNTHESIS PROTEIN NIFB-RELATED"/>
    <property type="match status" value="1"/>
</dbReference>
<evidence type="ECO:0000256" key="2">
    <source>
        <dbReference type="ARBA" id="ARBA00005155"/>
    </source>
</evidence>
<reference evidence="12" key="1">
    <citation type="submission" date="2020-06" db="EMBL/GenBank/DDBJ databases">
        <title>Unique genomic features of the anaerobic methanotrophic archaea.</title>
        <authorList>
            <person name="Chadwick G.L."/>
            <person name="Skennerton C.T."/>
            <person name="Laso-Perez R."/>
            <person name="Leu A.O."/>
            <person name="Speth D.R."/>
            <person name="Yu H."/>
            <person name="Morgan-Lang C."/>
            <person name="Hatzenpichler R."/>
            <person name="Goudeau D."/>
            <person name="Malmstrom R."/>
            <person name="Brazelton W.J."/>
            <person name="Woyke T."/>
            <person name="Hallam S.J."/>
            <person name="Tyson G.W."/>
            <person name="Wegener G."/>
            <person name="Boetius A."/>
            <person name="Orphan V."/>
        </authorList>
    </citation>
    <scope>NUCLEOTIDE SEQUENCE</scope>
</reference>
<dbReference type="Pfam" id="PF04055">
    <property type="entry name" value="Radical_SAM"/>
    <property type="match status" value="1"/>
</dbReference>
<comment type="pathway">
    <text evidence="2">Cofactor biosynthesis; Fe-Mo cofactor biosynthesis.</text>
</comment>
<organism evidence="12">
    <name type="scientific">Candidatus Methanophagaceae archaeon ANME-1 ERB6</name>
    <dbReference type="NCBI Taxonomy" id="2759912"/>
    <lineage>
        <taxon>Archaea</taxon>
        <taxon>Methanobacteriati</taxon>
        <taxon>Methanobacteriota</taxon>
        <taxon>Stenosarchaea group</taxon>
        <taxon>Methanomicrobia</taxon>
        <taxon>Candidatus Methanophagales</taxon>
        <taxon>Candidatus Methanophagaceae</taxon>
    </lineage>
</organism>